<evidence type="ECO:0000256" key="1">
    <source>
        <dbReference type="SAM" id="MobiDB-lite"/>
    </source>
</evidence>
<dbReference type="OrthoDB" id="667992at2759"/>
<dbReference type="Pfam" id="PF07762">
    <property type="entry name" value="DUF1618"/>
    <property type="match status" value="1"/>
</dbReference>
<evidence type="ECO:0007829" key="5">
    <source>
        <dbReference type="PeptideAtlas" id="A0A804PGN2"/>
    </source>
</evidence>
<dbReference type="AlphaFoldDB" id="A0A804PGN2"/>
<gene>
    <name evidence="3" type="primary">LOC100382143</name>
</gene>
<proteinExistence type="evidence at protein level"/>
<organism evidence="3 4">
    <name type="scientific">Zea mays</name>
    <name type="common">Maize</name>
    <dbReference type="NCBI Taxonomy" id="4577"/>
    <lineage>
        <taxon>Eukaryota</taxon>
        <taxon>Viridiplantae</taxon>
        <taxon>Streptophyta</taxon>
        <taxon>Embryophyta</taxon>
        <taxon>Tracheophyta</taxon>
        <taxon>Spermatophyta</taxon>
        <taxon>Magnoliopsida</taxon>
        <taxon>Liliopsida</taxon>
        <taxon>Poales</taxon>
        <taxon>Poaceae</taxon>
        <taxon>PACMAD clade</taxon>
        <taxon>Panicoideae</taxon>
        <taxon>Andropogonodae</taxon>
        <taxon>Andropogoneae</taxon>
        <taxon>Tripsacinae</taxon>
        <taxon>Zea</taxon>
    </lineage>
</organism>
<dbReference type="Gramene" id="Zm00001eb234910_T001">
    <property type="protein sequence ID" value="Zm00001eb234910_P001"/>
    <property type="gene ID" value="Zm00001eb234910"/>
</dbReference>
<dbReference type="InParanoid" id="A0A804PGN2"/>
<evidence type="ECO:0000313" key="4">
    <source>
        <dbReference type="Proteomes" id="UP000007305"/>
    </source>
</evidence>
<dbReference type="GeneID" id="100382143"/>
<feature type="compositionally biased region" description="Acidic residues" evidence="1">
    <location>
        <begin position="481"/>
        <end position="501"/>
    </location>
</feature>
<name>A0A804PGN2_MAIZE</name>
<keyword evidence="5" id="KW-1267">Proteomics identification</keyword>
<evidence type="ECO:0000259" key="2">
    <source>
        <dbReference type="Pfam" id="PF07762"/>
    </source>
</evidence>
<sequence length="501" mass="56265">MERPWLILGRILYVNPPRDDDDMLEVEDAEEHAVVGEAQAEEDAQAQEEQHAAAVDAVVEAHDDQQAEVGEGGAEAEAEEEEQQAQLEESILNVNTDAAASEAAHAAHGAAEPDFTIWVAPPPWLTDLVAGPGSHPDPARPDMYPYIIASGRFCLLVHFSIAPFYGTNFEKEPNHSNLVVVRHFRRSDNGQIEARAVHVPDRPEDNVNIPALANIESVGLICNHETGHYLIAELVVPTDNQDESSVIYIRTEDGVWYSNYFAYPFWWESRRHWVPHGSVTIGNVVFWFDLSWGIIFCDDLTQPHEEQILSFFRLPRGCVLRDGHAPDLHYSRCVAVSENVLRYVQIIRKHDQAATVHMWYRNPERWITNYNESFDDIWDDESYIQTGLPRKSPGLVGVSPVDSNVVYFTLDQRLFGVDVPEHRVVDCAESVEPLNRTEMLDDSVSSRSLITWNLDADGAINVGHQPDEPSDHADSTSEGGTMDEGELDDPSDSEIVDMTEH</sequence>
<dbReference type="RefSeq" id="XP_008643990.1">
    <property type="nucleotide sequence ID" value="XM_008645768.4"/>
</dbReference>
<protein>
    <recommendedName>
        <fullName evidence="2">DUF1618 domain-containing protein</fullName>
    </recommendedName>
</protein>
<feature type="domain" description="DUF1618" evidence="2">
    <location>
        <begin position="287"/>
        <end position="407"/>
    </location>
</feature>
<reference evidence="4" key="1">
    <citation type="journal article" date="2009" name="Science">
        <title>The B73 maize genome: complexity, diversity, and dynamics.</title>
        <authorList>
            <person name="Schnable P.S."/>
            <person name="Ware D."/>
            <person name="Fulton R.S."/>
            <person name="Stein J.C."/>
            <person name="Wei F."/>
            <person name="Pasternak S."/>
            <person name="Liang C."/>
            <person name="Zhang J."/>
            <person name="Fulton L."/>
            <person name="Graves T.A."/>
            <person name="Minx P."/>
            <person name="Reily A.D."/>
            <person name="Courtney L."/>
            <person name="Kruchowski S.S."/>
            <person name="Tomlinson C."/>
            <person name="Strong C."/>
            <person name="Delehaunty K."/>
            <person name="Fronick C."/>
            <person name="Courtney B."/>
            <person name="Rock S.M."/>
            <person name="Belter E."/>
            <person name="Du F."/>
            <person name="Kim K."/>
            <person name="Abbott R.M."/>
            <person name="Cotton M."/>
            <person name="Levy A."/>
            <person name="Marchetto P."/>
            <person name="Ochoa K."/>
            <person name="Jackson S.M."/>
            <person name="Gillam B."/>
            <person name="Chen W."/>
            <person name="Yan L."/>
            <person name="Higginbotham J."/>
            <person name="Cardenas M."/>
            <person name="Waligorski J."/>
            <person name="Applebaum E."/>
            <person name="Phelps L."/>
            <person name="Falcone J."/>
            <person name="Kanchi K."/>
            <person name="Thane T."/>
            <person name="Scimone A."/>
            <person name="Thane N."/>
            <person name="Henke J."/>
            <person name="Wang T."/>
            <person name="Ruppert J."/>
            <person name="Shah N."/>
            <person name="Rotter K."/>
            <person name="Hodges J."/>
            <person name="Ingenthron E."/>
            <person name="Cordes M."/>
            <person name="Kohlberg S."/>
            <person name="Sgro J."/>
            <person name="Delgado B."/>
            <person name="Mead K."/>
            <person name="Chinwalla A."/>
            <person name="Leonard S."/>
            <person name="Crouse K."/>
            <person name="Collura K."/>
            <person name="Kudrna D."/>
            <person name="Currie J."/>
            <person name="He R."/>
            <person name="Angelova A."/>
            <person name="Rajasekar S."/>
            <person name="Mueller T."/>
            <person name="Lomeli R."/>
            <person name="Scara G."/>
            <person name="Ko A."/>
            <person name="Delaney K."/>
            <person name="Wissotski M."/>
            <person name="Lopez G."/>
            <person name="Campos D."/>
            <person name="Braidotti M."/>
            <person name="Ashley E."/>
            <person name="Golser W."/>
            <person name="Kim H."/>
            <person name="Lee S."/>
            <person name="Lin J."/>
            <person name="Dujmic Z."/>
            <person name="Kim W."/>
            <person name="Talag J."/>
            <person name="Zuccolo A."/>
            <person name="Fan C."/>
            <person name="Sebastian A."/>
            <person name="Kramer M."/>
            <person name="Spiegel L."/>
            <person name="Nascimento L."/>
            <person name="Zutavern T."/>
            <person name="Miller B."/>
            <person name="Ambroise C."/>
            <person name="Muller S."/>
            <person name="Spooner W."/>
            <person name="Narechania A."/>
            <person name="Ren L."/>
            <person name="Wei S."/>
            <person name="Kumari S."/>
            <person name="Faga B."/>
            <person name="Levy M.J."/>
            <person name="McMahan L."/>
            <person name="Van Buren P."/>
            <person name="Vaughn M.W."/>
            <person name="Ying K."/>
            <person name="Yeh C.-T."/>
            <person name="Emrich S.J."/>
            <person name="Jia Y."/>
            <person name="Kalyanaraman A."/>
            <person name="Hsia A.-P."/>
            <person name="Barbazuk W.B."/>
            <person name="Baucom R.S."/>
            <person name="Brutnell T.P."/>
            <person name="Carpita N.C."/>
            <person name="Chaparro C."/>
            <person name="Chia J.-M."/>
            <person name="Deragon J.-M."/>
            <person name="Estill J.C."/>
            <person name="Fu Y."/>
            <person name="Jeddeloh J.A."/>
            <person name="Han Y."/>
            <person name="Lee H."/>
            <person name="Li P."/>
            <person name="Lisch D.R."/>
            <person name="Liu S."/>
            <person name="Liu Z."/>
            <person name="Nagel D.H."/>
            <person name="McCann M.C."/>
            <person name="SanMiguel P."/>
            <person name="Myers A.M."/>
            <person name="Nettleton D."/>
            <person name="Nguyen J."/>
            <person name="Penning B.W."/>
            <person name="Ponnala L."/>
            <person name="Schneider K.L."/>
            <person name="Schwartz D.C."/>
            <person name="Sharma A."/>
            <person name="Soderlund C."/>
            <person name="Springer N.M."/>
            <person name="Sun Q."/>
            <person name="Wang H."/>
            <person name="Waterman M."/>
            <person name="Westerman R."/>
            <person name="Wolfgruber T.K."/>
            <person name="Yang L."/>
            <person name="Yu Y."/>
            <person name="Zhang L."/>
            <person name="Zhou S."/>
            <person name="Zhu Q."/>
            <person name="Bennetzen J.L."/>
            <person name="Dawe R.K."/>
            <person name="Jiang J."/>
            <person name="Jiang N."/>
            <person name="Presting G.G."/>
            <person name="Wessler S.R."/>
            <person name="Aluru S."/>
            <person name="Martienssen R.A."/>
            <person name="Clifton S.W."/>
            <person name="McCombie W.R."/>
            <person name="Wing R.A."/>
            <person name="Wilson R.K."/>
        </authorList>
    </citation>
    <scope>NUCLEOTIDE SEQUENCE [LARGE SCALE GENOMIC DNA]</scope>
    <source>
        <strain evidence="4">cv. B73</strain>
    </source>
</reference>
<dbReference type="PANTHER" id="PTHR33086">
    <property type="entry name" value="OS05G0468200 PROTEIN-RELATED"/>
    <property type="match status" value="1"/>
</dbReference>
<dbReference type="InterPro" id="IPR011676">
    <property type="entry name" value="DUF1618"/>
</dbReference>
<dbReference type="PANTHER" id="PTHR33086:SF58">
    <property type="entry name" value="DUF1618 DOMAIN-CONTAINING PROTEIN"/>
    <property type="match status" value="1"/>
</dbReference>
<keyword evidence="4" id="KW-1185">Reference proteome</keyword>
<reference evidence="3" key="3">
    <citation type="submission" date="2021-05" db="UniProtKB">
        <authorList>
            <consortium name="EnsemblPlants"/>
        </authorList>
    </citation>
    <scope>IDENTIFICATION</scope>
    <source>
        <strain evidence="3">cv. B73</strain>
    </source>
</reference>
<feature type="region of interest" description="Disordered" evidence="1">
    <location>
        <begin position="460"/>
        <end position="501"/>
    </location>
</feature>
<reference evidence="3" key="2">
    <citation type="submission" date="2019-07" db="EMBL/GenBank/DDBJ databases">
        <authorList>
            <person name="Seetharam A."/>
            <person name="Woodhouse M."/>
            <person name="Cannon E."/>
        </authorList>
    </citation>
    <scope>NUCLEOTIDE SEQUENCE [LARGE SCALE GENOMIC DNA]</scope>
    <source>
        <strain evidence="3">cv. B73</strain>
    </source>
</reference>
<evidence type="ECO:0000313" key="3">
    <source>
        <dbReference type="EnsemblPlants" id="Zm00001eb234910_P001"/>
    </source>
</evidence>
<dbReference type="EnsemblPlants" id="Zm00001eb234910_T001">
    <property type="protein sequence ID" value="Zm00001eb234910_P001"/>
    <property type="gene ID" value="Zm00001eb234910"/>
</dbReference>
<feature type="compositionally biased region" description="Basic and acidic residues" evidence="1">
    <location>
        <begin position="465"/>
        <end position="475"/>
    </location>
</feature>
<accession>A0A804PGN2</accession>
<dbReference type="Proteomes" id="UP000007305">
    <property type="component" value="Chromosome 5"/>
</dbReference>